<proteinExistence type="predicted"/>
<dbReference type="InParanoid" id="A0A7J7CVU0"/>
<keyword evidence="1" id="KW-0547">Nucleotide-binding</keyword>
<sequence length="194" mass="22176">MTISKLSSCVAIAAVAASGSSFQSRAYADSPFRFYPFSSSSTSSSPSEEDELSNANSEHEEPRKLVGLDPEALERGAKALRYINKSPLAKQVFDLMRKQEKTRLEELDVEKAHYEAIQSQLDSDRQQKLAEERRNLVQQQAQAKAQMLRYEDELARKRMQEDHEAQRRHNTELVKMQEGSSKLSIGRQRKKEQK</sequence>
<feature type="domain" description="ATPase family AAA" evidence="4">
    <location>
        <begin position="51"/>
        <end position="182"/>
    </location>
</feature>
<evidence type="ECO:0000259" key="4">
    <source>
        <dbReference type="Pfam" id="PF12037"/>
    </source>
</evidence>
<organism evidence="5 6">
    <name type="scientific">Tripterygium wilfordii</name>
    <name type="common">Thunder God vine</name>
    <dbReference type="NCBI Taxonomy" id="458696"/>
    <lineage>
        <taxon>Eukaryota</taxon>
        <taxon>Viridiplantae</taxon>
        <taxon>Streptophyta</taxon>
        <taxon>Embryophyta</taxon>
        <taxon>Tracheophyta</taxon>
        <taxon>Spermatophyta</taxon>
        <taxon>Magnoliopsida</taxon>
        <taxon>eudicotyledons</taxon>
        <taxon>Gunneridae</taxon>
        <taxon>Pentapetalae</taxon>
        <taxon>rosids</taxon>
        <taxon>fabids</taxon>
        <taxon>Celastrales</taxon>
        <taxon>Celastraceae</taxon>
        <taxon>Tripterygium</taxon>
    </lineage>
</organism>
<accession>A0A7J7CVU0</accession>
<feature type="compositionally biased region" description="Basic and acidic residues" evidence="3">
    <location>
        <begin position="157"/>
        <end position="172"/>
    </location>
</feature>
<keyword evidence="6" id="KW-1185">Reference proteome</keyword>
<evidence type="ECO:0000313" key="5">
    <source>
        <dbReference type="EMBL" id="KAF5738154.1"/>
    </source>
</evidence>
<evidence type="ECO:0000256" key="2">
    <source>
        <dbReference type="ARBA" id="ARBA00022840"/>
    </source>
</evidence>
<dbReference type="GO" id="GO:0008270">
    <property type="term" value="F:zinc ion binding"/>
    <property type="evidence" value="ECO:0007669"/>
    <property type="project" value="TreeGrafter"/>
</dbReference>
<dbReference type="EMBL" id="JAAARO010000013">
    <property type="protein sequence ID" value="KAF5738154.1"/>
    <property type="molecule type" value="Genomic_DNA"/>
</dbReference>
<keyword evidence="2" id="KW-0067">ATP-binding</keyword>
<dbReference type="PANTHER" id="PTHR23075:SF13">
    <property type="entry name" value="AAA-TYPE ATPASE FAMILY PROTEIN"/>
    <property type="match status" value="1"/>
</dbReference>
<evidence type="ECO:0000256" key="1">
    <source>
        <dbReference type="ARBA" id="ARBA00022741"/>
    </source>
</evidence>
<feature type="region of interest" description="Disordered" evidence="3">
    <location>
        <begin position="38"/>
        <end position="70"/>
    </location>
</feature>
<dbReference type="InterPro" id="IPR021911">
    <property type="entry name" value="ATAD3_N"/>
</dbReference>
<dbReference type="Pfam" id="PF12037">
    <property type="entry name" value="ATAD3_N"/>
    <property type="match status" value="1"/>
</dbReference>
<dbReference type="GO" id="GO:0005739">
    <property type="term" value="C:mitochondrion"/>
    <property type="evidence" value="ECO:0007669"/>
    <property type="project" value="TreeGrafter"/>
</dbReference>
<dbReference type="Proteomes" id="UP000593562">
    <property type="component" value="Unassembled WGS sequence"/>
</dbReference>
<dbReference type="PANTHER" id="PTHR23075">
    <property type="entry name" value="PUTATIVE ATP-ASE"/>
    <property type="match status" value="1"/>
</dbReference>
<protein>
    <submittedName>
        <fullName evidence="5">ATPase family AAA domain-containing protein 3-like</fullName>
    </submittedName>
</protein>
<feature type="compositionally biased region" description="Basic and acidic residues" evidence="3">
    <location>
        <begin position="57"/>
        <end position="70"/>
    </location>
</feature>
<gene>
    <name evidence="5" type="ORF">HS088_TW13G01049</name>
</gene>
<dbReference type="AlphaFoldDB" id="A0A7J7CVU0"/>
<reference evidence="5 6" key="1">
    <citation type="journal article" date="2020" name="Nat. Commun.">
        <title>Genome of Tripterygium wilfordii and identification of cytochrome P450 involved in triptolide biosynthesis.</title>
        <authorList>
            <person name="Tu L."/>
            <person name="Su P."/>
            <person name="Zhang Z."/>
            <person name="Gao L."/>
            <person name="Wang J."/>
            <person name="Hu T."/>
            <person name="Zhou J."/>
            <person name="Zhang Y."/>
            <person name="Zhao Y."/>
            <person name="Liu Y."/>
            <person name="Song Y."/>
            <person name="Tong Y."/>
            <person name="Lu Y."/>
            <person name="Yang J."/>
            <person name="Xu C."/>
            <person name="Jia M."/>
            <person name="Peters R.J."/>
            <person name="Huang L."/>
            <person name="Gao W."/>
        </authorList>
    </citation>
    <scope>NUCLEOTIDE SEQUENCE [LARGE SCALE GENOMIC DNA]</scope>
    <source>
        <strain evidence="6">cv. XIE 37</strain>
        <tissue evidence="5">Leaf</tissue>
    </source>
</reference>
<evidence type="ECO:0000313" key="6">
    <source>
        <dbReference type="Proteomes" id="UP000593562"/>
    </source>
</evidence>
<name>A0A7J7CVU0_TRIWF</name>
<dbReference type="GO" id="GO:0005524">
    <property type="term" value="F:ATP binding"/>
    <property type="evidence" value="ECO:0007669"/>
    <property type="project" value="UniProtKB-KW"/>
</dbReference>
<feature type="region of interest" description="Disordered" evidence="3">
    <location>
        <begin position="157"/>
        <end position="194"/>
    </location>
</feature>
<dbReference type="GO" id="GO:0007005">
    <property type="term" value="P:mitochondrion organization"/>
    <property type="evidence" value="ECO:0007669"/>
    <property type="project" value="TreeGrafter"/>
</dbReference>
<comment type="caution">
    <text evidence="5">The sequence shown here is derived from an EMBL/GenBank/DDBJ whole genome shotgun (WGS) entry which is preliminary data.</text>
</comment>
<evidence type="ECO:0000256" key="3">
    <source>
        <dbReference type="SAM" id="MobiDB-lite"/>
    </source>
</evidence>